<feature type="transmembrane region" description="Helical" evidence="5">
    <location>
        <begin position="252"/>
        <end position="269"/>
    </location>
</feature>
<keyword evidence="4 5" id="KW-0472">Membrane</keyword>
<feature type="transmembrane region" description="Helical" evidence="5">
    <location>
        <begin position="153"/>
        <end position="173"/>
    </location>
</feature>
<keyword evidence="3 5" id="KW-1133">Transmembrane helix</keyword>
<evidence type="ECO:0000256" key="2">
    <source>
        <dbReference type="ARBA" id="ARBA00022692"/>
    </source>
</evidence>
<dbReference type="RefSeq" id="WP_120060404.1">
    <property type="nucleotide sequence ID" value="NZ_QYRP01000002.1"/>
</dbReference>
<evidence type="ECO:0000313" key="8">
    <source>
        <dbReference type="Proteomes" id="UP000276542"/>
    </source>
</evidence>
<evidence type="ECO:0000256" key="3">
    <source>
        <dbReference type="ARBA" id="ARBA00022989"/>
    </source>
</evidence>
<dbReference type="Proteomes" id="UP000276542">
    <property type="component" value="Unassembled WGS sequence"/>
</dbReference>
<keyword evidence="2 5" id="KW-0812">Transmembrane</keyword>
<accession>A0A3A5H7K5</accession>
<evidence type="ECO:0000313" key="7">
    <source>
        <dbReference type="EMBL" id="RJS46432.1"/>
    </source>
</evidence>
<dbReference type="GO" id="GO:0006865">
    <property type="term" value="P:amino acid transport"/>
    <property type="evidence" value="ECO:0007669"/>
    <property type="project" value="TreeGrafter"/>
</dbReference>
<sequence length="303" mass="32956">MSAPSVLFDLPGPKARRRHRIGAVLVIAVAAVFVYIAVRRLADRGQFDGELWSPLFNPGHEDFADVWNFIWLGLQSTLYAAGIAIAGALVIGTVIGSTRILLSTSRTGRLLRIPLVVVMELLRGLPVVITILLTFTFFRYIDFRLDFLPGEELMWYVAVGLILYNSVIIAEILRAGVASLPRGQAEAARAIGLSEGATMRLVLLPQAFRIMLPALISQLVVVLKDTSLGLLIGFHELLWRSNRLAQLYDNPLQALATAGVIYILINYALSRVAVWTESRVSHAAGGRKAAAKTEKATGAITGG</sequence>
<comment type="subcellular location">
    <subcellularLocation>
        <location evidence="5">Cell membrane</location>
        <topology evidence="5">Multi-pass membrane protein</topology>
    </subcellularLocation>
    <subcellularLocation>
        <location evidence="1">Membrane</location>
        <topology evidence="1">Multi-pass membrane protein</topology>
    </subcellularLocation>
</comment>
<feature type="transmembrane region" description="Helical" evidence="5">
    <location>
        <begin position="78"/>
        <end position="102"/>
    </location>
</feature>
<dbReference type="Gene3D" id="1.10.3720.10">
    <property type="entry name" value="MetI-like"/>
    <property type="match status" value="1"/>
</dbReference>
<evidence type="ECO:0000256" key="1">
    <source>
        <dbReference type="ARBA" id="ARBA00004141"/>
    </source>
</evidence>
<dbReference type="PANTHER" id="PTHR30614:SF21">
    <property type="entry name" value="AMINO ACID ABC TRANSPORTER PERMEASE"/>
    <property type="match status" value="1"/>
</dbReference>
<evidence type="ECO:0000256" key="4">
    <source>
        <dbReference type="ARBA" id="ARBA00023136"/>
    </source>
</evidence>
<dbReference type="GO" id="GO:0055085">
    <property type="term" value="P:transmembrane transport"/>
    <property type="evidence" value="ECO:0007669"/>
    <property type="project" value="InterPro"/>
</dbReference>
<gene>
    <name evidence="7" type="ORF">D4739_09550</name>
</gene>
<dbReference type="CDD" id="cd06261">
    <property type="entry name" value="TM_PBP2"/>
    <property type="match status" value="1"/>
</dbReference>
<dbReference type="SUPFAM" id="SSF161098">
    <property type="entry name" value="MetI-like"/>
    <property type="match status" value="1"/>
</dbReference>
<keyword evidence="8" id="KW-1185">Reference proteome</keyword>
<comment type="caution">
    <text evidence="7">The sequence shown here is derived from an EMBL/GenBank/DDBJ whole genome shotgun (WGS) entry which is preliminary data.</text>
</comment>
<feature type="domain" description="ABC transmembrane type-1" evidence="6">
    <location>
        <begin position="74"/>
        <end position="273"/>
    </location>
</feature>
<feature type="transmembrane region" description="Helical" evidence="5">
    <location>
        <begin position="210"/>
        <end position="232"/>
    </location>
</feature>
<dbReference type="GO" id="GO:0005886">
    <property type="term" value="C:plasma membrane"/>
    <property type="evidence" value="ECO:0007669"/>
    <property type="project" value="UniProtKB-SubCell"/>
</dbReference>
<dbReference type="Pfam" id="PF00528">
    <property type="entry name" value="BPD_transp_1"/>
    <property type="match status" value="1"/>
</dbReference>
<proteinExistence type="inferred from homology"/>
<reference evidence="8" key="1">
    <citation type="submission" date="2018-09" db="EMBL/GenBank/DDBJ databases">
        <authorList>
            <person name="Zhu H."/>
        </authorList>
    </citation>
    <scope>NUCLEOTIDE SEQUENCE [LARGE SCALE GENOMIC DNA]</scope>
    <source>
        <strain evidence="8">K1W22B-1</strain>
    </source>
</reference>
<dbReference type="InterPro" id="IPR035906">
    <property type="entry name" value="MetI-like_sf"/>
</dbReference>
<dbReference type="PROSITE" id="PS50928">
    <property type="entry name" value="ABC_TM1"/>
    <property type="match status" value="1"/>
</dbReference>
<feature type="transmembrane region" description="Helical" evidence="5">
    <location>
        <begin position="114"/>
        <end position="141"/>
    </location>
</feature>
<dbReference type="InterPro" id="IPR043429">
    <property type="entry name" value="ArtM/GltK/GlnP/TcyL/YhdX-like"/>
</dbReference>
<organism evidence="7 8">
    <name type="scientific">Nocardioides cavernaquae</name>
    <dbReference type="NCBI Taxonomy" id="2321396"/>
    <lineage>
        <taxon>Bacteria</taxon>
        <taxon>Bacillati</taxon>
        <taxon>Actinomycetota</taxon>
        <taxon>Actinomycetes</taxon>
        <taxon>Propionibacteriales</taxon>
        <taxon>Nocardioidaceae</taxon>
        <taxon>Nocardioides</taxon>
    </lineage>
</organism>
<feature type="transmembrane region" description="Helical" evidence="5">
    <location>
        <begin position="21"/>
        <end position="38"/>
    </location>
</feature>
<evidence type="ECO:0000256" key="5">
    <source>
        <dbReference type="RuleBase" id="RU363032"/>
    </source>
</evidence>
<dbReference type="EMBL" id="QYRP01000002">
    <property type="protein sequence ID" value="RJS46432.1"/>
    <property type="molecule type" value="Genomic_DNA"/>
</dbReference>
<evidence type="ECO:0000259" key="6">
    <source>
        <dbReference type="PROSITE" id="PS50928"/>
    </source>
</evidence>
<dbReference type="OrthoDB" id="4543034at2"/>
<dbReference type="PANTHER" id="PTHR30614">
    <property type="entry name" value="MEMBRANE COMPONENT OF AMINO ACID ABC TRANSPORTER"/>
    <property type="match status" value="1"/>
</dbReference>
<protein>
    <submittedName>
        <fullName evidence="7">Amino acid ABC transporter permease</fullName>
    </submittedName>
</protein>
<comment type="similarity">
    <text evidence="5">Belongs to the binding-protein-dependent transport system permease family.</text>
</comment>
<dbReference type="AlphaFoldDB" id="A0A3A5H7K5"/>
<dbReference type="InterPro" id="IPR000515">
    <property type="entry name" value="MetI-like"/>
</dbReference>
<keyword evidence="5" id="KW-0813">Transport</keyword>
<name>A0A3A5H7K5_9ACTN</name>